<keyword evidence="8" id="KW-1185">Reference proteome</keyword>
<dbReference type="Pfam" id="PF00163">
    <property type="entry name" value="Ribosomal_S4"/>
    <property type="match status" value="1"/>
</dbReference>
<dbReference type="STRING" id="210143.A0A1R3I9K4"/>
<gene>
    <name evidence="7" type="ORF">CCACVL1_13808</name>
</gene>
<comment type="similarity">
    <text evidence="1">Belongs to the universal ribosomal protein uS4 family.</text>
</comment>
<dbReference type="InterPro" id="IPR022801">
    <property type="entry name" value="Ribosomal_uS4"/>
</dbReference>
<feature type="compositionally biased region" description="Basic residues" evidence="5">
    <location>
        <begin position="79"/>
        <end position="88"/>
    </location>
</feature>
<evidence type="ECO:0000256" key="2">
    <source>
        <dbReference type="ARBA" id="ARBA00022730"/>
    </source>
</evidence>
<dbReference type="PANTHER" id="PTHR11831:SF5">
    <property type="entry name" value="40S RIBOSOMAL PROTEIN S9"/>
    <property type="match status" value="1"/>
</dbReference>
<feature type="domain" description="Small ribosomal subunit protein uS4 N-terminal" evidence="6">
    <location>
        <begin position="5"/>
        <end position="77"/>
    </location>
</feature>
<evidence type="ECO:0000256" key="4">
    <source>
        <dbReference type="ARBA" id="ARBA00023274"/>
    </source>
</evidence>
<dbReference type="GO" id="GO:0003735">
    <property type="term" value="F:structural constituent of ribosome"/>
    <property type="evidence" value="ECO:0007669"/>
    <property type="project" value="TreeGrafter"/>
</dbReference>
<comment type="caution">
    <text evidence="7">The sequence shown here is derived from an EMBL/GenBank/DDBJ whole genome shotgun (WGS) entry which is preliminary data.</text>
</comment>
<evidence type="ECO:0000256" key="5">
    <source>
        <dbReference type="SAM" id="MobiDB-lite"/>
    </source>
</evidence>
<dbReference type="InterPro" id="IPR001912">
    <property type="entry name" value="Ribosomal_uS4_N"/>
</dbReference>
<organism evidence="7 8">
    <name type="scientific">Corchorus capsularis</name>
    <name type="common">Jute</name>
    <dbReference type="NCBI Taxonomy" id="210143"/>
    <lineage>
        <taxon>Eukaryota</taxon>
        <taxon>Viridiplantae</taxon>
        <taxon>Streptophyta</taxon>
        <taxon>Embryophyta</taxon>
        <taxon>Tracheophyta</taxon>
        <taxon>Spermatophyta</taxon>
        <taxon>Magnoliopsida</taxon>
        <taxon>eudicotyledons</taxon>
        <taxon>Gunneridae</taxon>
        <taxon>Pentapetalae</taxon>
        <taxon>rosids</taxon>
        <taxon>malvids</taxon>
        <taxon>Malvales</taxon>
        <taxon>Malvaceae</taxon>
        <taxon>Grewioideae</taxon>
        <taxon>Apeibeae</taxon>
        <taxon>Corchorus</taxon>
    </lineage>
</organism>
<dbReference type="SUPFAM" id="SSF55174">
    <property type="entry name" value="Alpha-L RNA-binding motif"/>
    <property type="match status" value="1"/>
</dbReference>
<proteinExistence type="inferred from homology"/>
<protein>
    <recommendedName>
        <fullName evidence="6">Small ribosomal subunit protein uS4 N-terminal domain-containing protein</fullName>
    </recommendedName>
</protein>
<keyword evidence="2" id="KW-0699">rRNA-binding</keyword>
<accession>A0A1R3I9K4</accession>
<dbReference type="EMBL" id="AWWV01010437">
    <property type="protein sequence ID" value="OMO79249.1"/>
    <property type="molecule type" value="Genomic_DNA"/>
</dbReference>
<sequence length="289" mass="32950">MFLDGKTFKKPRRPYEKERLDAELRLVGEYGLRCKRELWRVQYALSRIRNAARELLTLDEKNPRRIFEGEALLRRMNRVKRKNQKAAAKKAAGGDNDEEEDDQPRDSRPFFHSSATCYPTTNCQTPPKLAVLVPSFSPINTLATSKFSPKKKKSRKKRIIVSEITMESQNEVTDKRVIMEVESGGESSTEEMEAESPRSVVAVAEIKNYKKAERVHSQVLRIREEDSHLGKDFFGDDKESNNNKNDGICGGFRPRCRVVVSFTRLTRPILPCSPLSGKNNVQSPCTKAT</sequence>
<reference evidence="7 8" key="1">
    <citation type="submission" date="2013-09" db="EMBL/GenBank/DDBJ databases">
        <title>Corchorus capsularis genome sequencing.</title>
        <authorList>
            <person name="Alam M."/>
            <person name="Haque M.S."/>
            <person name="Islam M.S."/>
            <person name="Emdad E.M."/>
            <person name="Islam M.M."/>
            <person name="Ahmed B."/>
            <person name="Halim A."/>
            <person name="Hossen Q.M.M."/>
            <person name="Hossain M.Z."/>
            <person name="Ahmed R."/>
            <person name="Khan M.M."/>
            <person name="Islam R."/>
            <person name="Rashid M.M."/>
            <person name="Khan S.A."/>
            <person name="Rahman M.S."/>
            <person name="Alam M."/>
        </authorList>
    </citation>
    <scope>NUCLEOTIDE SEQUENCE [LARGE SCALE GENOMIC DNA]</scope>
    <source>
        <strain evidence="8">cv. CVL-1</strain>
        <tissue evidence="7">Whole seedling</tissue>
    </source>
</reference>
<dbReference type="GO" id="GO:0019843">
    <property type="term" value="F:rRNA binding"/>
    <property type="evidence" value="ECO:0007669"/>
    <property type="project" value="UniProtKB-KW"/>
</dbReference>
<feature type="region of interest" description="Disordered" evidence="5">
    <location>
        <begin position="79"/>
        <end position="113"/>
    </location>
</feature>
<evidence type="ECO:0000313" key="7">
    <source>
        <dbReference type="EMBL" id="OMO79249.1"/>
    </source>
</evidence>
<dbReference type="Gramene" id="OMO79249">
    <property type="protein sequence ID" value="OMO79249"/>
    <property type="gene ID" value="CCACVL1_13808"/>
</dbReference>
<dbReference type="OrthoDB" id="1649103at2759"/>
<dbReference type="PANTHER" id="PTHR11831">
    <property type="entry name" value="30S 40S RIBOSOMAL PROTEIN"/>
    <property type="match status" value="1"/>
</dbReference>
<evidence type="ECO:0000313" key="8">
    <source>
        <dbReference type="Proteomes" id="UP000188268"/>
    </source>
</evidence>
<keyword evidence="4" id="KW-0687">Ribonucleoprotein</keyword>
<dbReference type="Proteomes" id="UP000188268">
    <property type="component" value="Unassembled WGS sequence"/>
</dbReference>
<dbReference type="SMART" id="SM01390">
    <property type="entry name" value="Ribosomal_S4"/>
    <property type="match status" value="1"/>
</dbReference>
<dbReference type="GO" id="GO:0042274">
    <property type="term" value="P:ribosomal small subunit biogenesis"/>
    <property type="evidence" value="ECO:0007669"/>
    <property type="project" value="TreeGrafter"/>
</dbReference>
<keyword evidence="3" id="KW-0694">RNA-binding</keyword>
<evidence type="ECO:0000256" key="3">
    <source>
        <dbReference type="ARBA" id="ARBA00022884"/>
    </source>
</evidence>
<dbReference type="GO" id="GO:0022627">
    <property type="term" value="C:cytosolic small ribosomal subunit"/>
    <property type="evidence" value="ECO:0007669"/>
    <property type="project" value="TreeGrafter"/>
</dbReference>
<name>A0A1R3I9K4_COCAP</name>
<evidence type="ECO:0000259" key="6">
    <source>
        <dbReference type="SMART" id="SM01390"/>
    </source>
</evidence>
<evidence type="ECO:0000256" key="1">
    <source>
        <dbReference type="ARBA" id="ARBA00007465"/>
    </source>
</evidence>
<dbReference type="AlphaFoldDB" id="A0A1R3I9K4"/>